<keyword evidence="6" id="KW-0614">Plasmid</keyword>
<evidence type="ECO:0000313" key="6">
    <source>
        <dbReference type="EMBL" id="AEI82653.1"/>
    </source>
</evidence>
<dbReference type="PANTHER" id="PTHR30055:SF234">
    <property type="entry name" value="HTH-TYPE TRANSCRIPTIONAL REGULATOR BETI"/>
    <property type="match status" value="1"/>
</dbReference>
<dbReference type="GO" id="GO:0000976">
    <property type="term" value="F:transcription cis-regulatory region binding"/>
    <property type="evidence" value="ECO:0007669"/>
    <property type="project" value="TreeGrafter"/>
</dbReference>
<dbReference type="InterPro" id="IPR036271">
    <property type="entry name" value="Tet_transcr_reg_TetR-rel_C_sf"/>
</dbReference>
<dbReference type="Proteomes" id="UP000006798">
    <property type="component" value="Plasmid pBB1"/>
</dbReference>
<reference evidence="6 7" key="1">
    <citation type="journal article" date="2011" name="J. Bacteriol.">
        <title>Complete genome sequence of the type strain Cupriavidus necator N-1.</title>
        <authorList>
            <person name="Poehlein A."/>
            <person name="Kusian B."/>
            <person name="Friedrich B."/>
            <person name="Daniel R."/>
            <person name="Bowien B."/>
        </authorList>
    </citation>
    <scope>NUCLEOTIDE SEQUENCE [LARGE SCALE GENOMIC DNA]</scope>
    <source>
        <strain evidence="7">ATCC 43291 / DSM 13513 / CCUG 52238 / LMG 8453 / N-1</strain>
        <plasmid evidence="6 7">pBB1</plasmid>
    </source>
</reference>
<feature type="DNA-binding region" description="H-T-H motif" evidence="4">
    <location>
        <begin position="11"/>
        <end position="30"/>
    </location>
</feature>
<dbReference type="Pfam" id="PF00440">
    <property type="entry name" value="TetR_N"/>
    <property type="match status" value="1"/>
</dbReference>
<sequence length="184" mass="20931">MFREKGFEAATTREIADRADIAIATLFVYAKDKRDLLFLLINDELDTLLQKQFDVQPKDGSLLGQILHIFACQYEYFASDAVLFRAALHESFHFDSDTGKDGPQVKRWRERHERGMGYLEKIIEANQASGGIRPEVNPATAAWLLVSIYRAQTLRWLSGKTPTAKKGISQLREVMELLVNGLEK</sequence>
<dbReference type="GO" id="GO:0003700">
    <property type="term" value="F:DNA-binding transcription factor activity"/>
    <property type="evidence" value="ECO:0007669"/>
    <property type="project" value="TreeGrafter"/>
</dbReference>
<dbReference type="PROSITE" id="PS50977">
    <property type="entry name" value="HTH_TETR_2"/>
    <property type="match status" value="1"/>
</dbReference>
<dbReference type="KEGG" id="cnc:CNE_BB1p12540"/>
<dbReference type="SUPFAM" id="SSF46689">
    <property type="entry name" value="Homeodomain-like"/>
    <property type="match status" value="1"/>
</dbReference>
<evidence type="ECO:0000259" key="5">
    <source>
        <dbReference type="PROSITE" id="PS50977"/>
    </source>
</evidence>
<evidence type="ECO:0000256" key="1">
    <source>
        <dbReference type="ARBA" id="ARBA00023015"/>
    </source>
</evidence>
<evidence type="ECO:0000256" key="4">
    <source>
        <dbReference type="PROSITE-ProRule" id="PRU00335"/>
    </source>
</evidence>
<feature type="domain" description="HTH tetR-type" evidence="5">
    <location>
        <begin position="1"/>
        <end position="48"/>
    </location>
</feature>
<gene>
    <name evidence="6" type="ordered locus">CNE_BB1p12540</name>
</gene>
<evidence type="ECO:0000313" key="7">
    <source>
        <dbReference type="Proteomes" id="UP000006798"/>
    </source>
</evidence>
<evidence type="ECO:0000256" key="3">
    <source>
        <dbReference type="ARBA" id="ARBA00023163"/>
    </source>
</evidence>
<dbReference type="InterPro" id="IPR009057">
    <property type="entry name" value="Homeodomain-like_sf"/>
</dbReference>
<dbReference type="EMBL" id="CP002879">
    <property type="protein sequence ID" value="AEI82653.1"/>
    <property type="molecule type" value="Genomic_DNA"/>
</dbReference>
<dbReference type="Gene3D" id="1.10.357.10">
    <property type="entry name" value="Tetracycline Repressor, domain 2"/>
    <property type="match status" value="1"/>
</dbReference>
<keyword evidence="3" id="KW-0804">Transcription</keyword>
<dbReference type="AlphaFoldDB" id="F8GVN3"/>
<dbReference type="InterPro" id="IPR001647">
    <property type="entry name" value="HTH_TetR"/>
</dbReference>
<keyword evidence="1" id="KW-0805">Transcription regulation</keyword>
<proteinExistence type="predicted"/>
<dbReference type="Gene3D" id="1.10.10.60">
    <property type="entry name" value="Homeodomain-like"/>
    <property type="match status" value="1"/>
</dbReference>
<geneLocation type="plasmid" evidence="6 7">
    <name>pBB1</name>
</geneLocation>
<dbReference type="HOGENOM" id="CLU_108028_0_0_4"/>
<evidence type="ECO:0000256" key="2">
    <source>
        <dbReference type="ARBA" id="ARBA00023125"/>
    </source>
</evidence>
<dbReference type="PANTHER" id="PTHR30055">
    <property type="entry name" value="HTH-TYPE TRANSCRIPTIONAL REGULATOR RUTR"/>
    <property type="match status" value="1"/>
</dbReference>
<name>F8GVN3_CUPNN</name>
<keyword evidence="2 4" id="KW-0238">DNA-binding</keyword>
<protein>
    <recommendedName>
        <fullName evidence="5">HTH tetR-type domain-containing protein</fullName>
    </recommendedName>
</protein>
<dbReference type="InterPro" id="IPR050109">
    <property type="entry name" value="HTH-type_TetR-like_transc_reg"/>
</dbReference>
<accession>F8GVN3</accession>
<organism evidence="6 7">
    <name type="scientific">Cupriavidus necator (strain ATCC 43291 / DSM 13513 / CCUG 52238 / LMG 8453 / N-1)</name>
    <name type="common">Ralstonia eutropha</name>
    <dbReference type="NCBI Taxonomy" id="1042878"/>
    <lineage>
        <taxon>Bacteria</taxon>
        <taxon>Pseudomonadati</taxon>
        <taxon>Pseudomonadota</taxon>
        <taxon>Betaproteobacteria</taxon>
        <taxon>Burkholderiales</taxon>
        <taxon>Burkholderiaceae</taxon>
        <taxon>Cupriavidus</taxon>
    </lineage>
</organism>
<dbReference type="SUPFAM" id="SSF48498">
    <property type="entry name" value="Tetracyclin repressor-like, C-terminal domain"/>
    <property type="match status" value="1"/>
</dbReference>